<evidence type="ECO:0000256" key="10">
    <source>
        <dbReference type="RuleBase" id="RU004338"/>
    </source>
</evidence>
<comment type="function">
    <text evidence="7 10">Catalyzes the aldol cleavage of 4-hydroxy-4-methyl-2-oxoglutarate (HMG) into 2 molecules of pyruvate. Also contains a secondary oxaloacetate (OAA) decarboxylase activity due to the common pyruvate enolate transition state formed following C-C bond cleavage in the retro-aldol and decarboxylation reactions.</text>
</comment>
<dbReference type="AlphaFoldDB" id="A0AAW6Q5Z7"/>
<evidence type="ECO:0000256" key="2">
    <source>
        <dbReference type="ARBA" id="ARBA00001968"/>
    </source>
</evidence>
<dbReference type="RefSeq" id="WP_317476314.1">
    <property type="nucleotide sequence ID" value="NZ_JARQTP010000001.1"/>
</dbReference>
<comment type="cofactor">
    <cofactor evidence="2 10">
        <name>a divalent metal cation</name>
        <dbReference type="ChEBI" id="CHEBI:60240"/>
    </cofactor>
</comment>
<keyword evidence="9" id="KW-0460">Magnesium</keyword>
<dbReference type="Gene3D" id="3.50.30.40">
    <property type="entry name" value="Ribonuclease E inhibitor RraA/RraA-like"/>
    <property type="match status" value="1"/>
</dbReference>
<dbReference type="EC" id="4.1.3.17" evidence="10"/>
<feature type="binding site" evidence="9">
    <location>
        <position position="98"/>
    </location>
    <ligand>
        <name>substrate</name>
    </ligand>
</feature>
<dbReference type="Pfam" id="PF03737">
    <property type="entry name" value="RraA-like"/>
    <property type="match status" value="1"/>
</dbReference>
<keyword evidence="5 9" id="KW-0479">Metal-binding</keyword>
<dbReference type="NCBIfam" id="TIGR01935">
    <property type="entry name" value="NOT-MenG"/>
    <property type="match status" value="1"/>
</dbReference>
<gene>
    <name evidence="11" type="primary">rraA</name>
    <name evidence="11" type="ORF">P7M15_00215</name>
</gene>
<evidence type="ECO:0000256" key="4">
    <source>
        <dbReference type="ARBA" id="ARBA00011233"/>
    </source>
</evidence>
<dbReference type="PANTHER" id="PTHR33254">
    <property type="entry name" value="4-HYDROXY-4-METHYL-2-OXOGLUTARATE ALDOLASE 3-RELATED"/>
    <property type="match status" value="1"/>
</dbReference>
<comment type="caution">
    <text evidence="11">The sequence shown here is derived from an EMBL/GenBank/DDBJ whole genome shotgun (WGS) entry which is preliminary data.</text>
</comment>
<organism evidence="11 12">
    <name type="scientific">Exercitatus varius</name>
    <dbReference type="NCBI Taxonomy" id="67857"/>
    <lineage>
        <taxon>Bacteria</taxon>
        <taxon>Pseudomonadati</taxon>
        <taxon>Pseudomonadota</taxon>
        <taxon>Gammaproteobacteria</taxon>
        <taxon>Pasteurellales</taxon>
        <taxon>Pasteurellaceae</taxon>
        <taxon>Exercitatus</taxon>
    </lineage>
</organism>
<evidence type="ECO:0000256" key="5">
    <source>
        <dbReference type="ARBA" id="ARBA00022723"/>
    </source>
</evidence>
<comment type="catalytic activity">
    <reaction evidence="1 10">
        <text>4-hydroxy-4-methyl-2-oxoglutarate = 2 pyruvate</text>
        <dbReference type="Rhea" id="RHEA:22748"/>
        <dbReference type="ChEBI" id="CHEBI:15361"/>
        <dbReference type="ChEBI" id="CHEBI:58276"/>
        <dbReference type="EC" id="4.1.3.17"/>
    </reaction>
</comment>
<dbReference type="GO" id="GO:0047443">
    <property type="term" value="F:4-hydroxy-4-methyl-2-oxoglutarate aldolase activity"/>
    <property type="evidence" value="ECO:0007669"/>
    <property type="project" value="UniProtKB-EC"/>
</dbReference>
<feature type="binding site" evidence="9">
    <location>
        <begin position="76"/>
        <end position="79"/>
    </location>
    <ligand>
        <name>substrate</name>
    </ligand>
</feature>
<dbReference type="SUPFAM" id="SSF89562">
    <property type="entry name" value="RraA-like"/>
    <property type="match status" value="1"/>
</dbReference>
<accession>A0AAW6Q5Z7</accession>
<dbReference type="GO" id="GO:0008948">
    <property type="term" value="F:oxaloacetate decarboxylase activity"/>
    <property type="evidence" value="ECO:0007669"/>
    <property type="project" value="UniProtKB-EC"/>
</dbReference>
<protein>
    <recommendedName>
        <fullName evidence="10">4-hydroxy-4-methyl-2-oxoglutarate aldolase</fullName>
        <shortName evidence="10">HMG aldolase</shortName>
        <ecNumber evidence="10">4.1.1.112</ecNumber>
        <ecNumber evidence="10">4.1.3.17</ecNumber>
    </recommendedName>
    <alternativeName>
        <fullName evidence="10">Oxaloacetate decarboxylase</fullName>
    </alternativeName>
</protein>
<comment type="catalytic activity">
    <reaction evidence="8 10">
        <text>oxaloacetate + H(+) = pyruvate + CO2</text>
        <dbReference type="Rhea" id="RHEA:15641"/>
        <dbReference type="ChEBI" id="CHEBI:15361"/>
        <dbReference type="ChEBI" id="CHEBI:15378"/>
        <dbReference type="ChEBI" id="CHEBI:16452"/>
        <dbReference type="ChEBI" id="CHEBI:16526"/>
        <dbReference type="EC" id="4.1.1.112"/>
    </reaction>
</comment>
<evidence type="ECO:0000256" key="6">
    <source>
        <dbReference type="ARBA" id="ARBA00023239"/>
    </source>
</evidence>
<proteinExistence type="inferred from homology"/>
<dbReference type="PANTHER" id="PTHR33254:SF4">
    <property type="entry name" value="4-HYDROXY-4-METHYL-2-OXOGLUTARATE ALDOLASE 3-RELATED"/>
    <property type="match status" value="1"/>
</dbReference>
<evidence type="ECO:0000256" key="1">
    <source>
        <dbReference type="ARBA" id="ARBA00001342"/>
    </source>
</evidence>
<evidence type="ECO:0000313" key="11">
    <source>
        <dbReference type="EMBL" id="MDG2948955.1"/>
    </source>
</evidence>
<sequence length="160" mass="17333">MMKDFQTADLCDAYPDVASCTVDFKQYGLCKKFYGRIRTVSCYLDNVLLRRLVSQPGNGEVLVVDGKGAKDCALMGDNIARIAMENGWAGVIIFGMIRDSVAINNMNFGIKALGSNPKKSAKKGTGNVDVTVTFGNLSFTPSHFVYSDEDGIIVSETALI</sequence>
<evidence type="ECO:0000313" key="12">
    <source>
        <dbReference type="Proteomes" id="UP001214976"/>
    </source>
</evidence>
<dbReference type="EC" id="4.1.1.112" evidence="10"/>
<keyword evidence="6 10" id="KW-0456">Lyase</keyword>
<evidence type="ECO:0000256" key="9">
    <source>
        <dbReference type="PIRSR" id="PIRSR605493-1"/>
    </source>
</evidence>
<dbReference type="EMBL" id="JARQTW010000001">
    <property type="protein sequence ID" value="MDG2948955.1"/>
    <property type="molecule type" value="Genomic_DNA"/>
</dbReference>
<dbReference type="NCBIfam" id="NF006875">
    <property type="entry name" value="PRK09372.1"/>
    <property type="match status" value="1"/>
</dbReference>
<dbReference type="GO" id="GO:0051252">
    <property type="term" value="P:regulation of RNA metabolic process"/>
    <property type="evidence" value="ECO:0007669"/>
    <property type="project" value="InterPro"/>
</dbReference>
<dbReference type="InterPro" id="IPR005493">
    <property type="entry name" value="RraA/RraA-like"/>
</dbReference>
<evidence type="ECO:0000256" key="8">
    <source>
        <dbReference type="ARBA" id="ARBA00047973"/>
    </source>
</evidence>
<comment type="subunit">
    <text evidence="4 10">Homotrimer.</text>
</comment>
<feature type="binding site" evidence="9">
    <location>
        <position position="99"/>
    </location>
    <ligand>
        <name>Mg(2+)</name>
        <dbReference type="ChEBI" id="CHEBI:18420"/>
    </ligand>
</feature>
<comment type="cofactor">
    <cofactor evidence="9">
        <name>Mg(2+)</name>
        <dbReference type="ChEBI" id="CHEBI:18420"/>
    </cofactor>
</comment>
<dbReference type="InterPro" id="IPR036704">
    <property type="entry name" value="RraA/RraA-like_sf"/>
</dbReference>
<dbReference type="InterPro" id="IPR010203">
    <property type="entry name" value="RraA"/>
</dbReference>
<dbReference type="GO" id="GO:0046872">
    <property type="term" value="F:metal ion binding"/>
    <property type="evidence" value="ECO:0007669"/>
    <property type="project" value="UniProtKB-KW"/>
</dbReference>
<dbReference type="GO" id="GO:0008428">
    <property type="term" value="F:ribonuclease inhibitor activity"/>
    <property type="evidence" value="ECO:0007669"/>
    <property type="project" value="InterPro"/>
</dbReference>
<evidence type="ECO:0000256" key="3">
    <source>
        <dbReference type="ARBA" id="ARBA00008621"/>
    </source>
</evidence>
<comment type="similarity">
    <text evidence="3 10">Belongs to the class II aldolase/RraA-like family.</text>
</comment>
<dbReference type="CDD" id="cd16841">
    <property type="entry name" value="RraA_family"/>
    <property type="match status" value="1"/>
</dbReference>
<dbReference type="Proteomes" id="UP001214976">
    <property type="component" value="Unassembled WGS sequence"/>
</dbReference>
<reference evidence="11" key="1">
    <citation type="submission" date="2023-03" db="EMBL/GenBank/DDBJ databases">
        <title>Classification of Bisgaard taxon 6 and taxon 10 as Exercitatus varius gen. nov., spec. nov.</title>
        <authorList>
            <person name="Christensen H."/>
        </authorList>
    </citation>
    <scope>NUCLEOTIDE SEQUENCE</scope>
    <source>
        <strain evidence="11">86116</strain>
    </source>
</reference>
<name>A0AAW6Q5Z7_9PAST</name>
<evidence type="ECO:0000256" key="7">
    <source>
        <dbReference type="ARBA" id="ARBA00025046"/>
    </source>
</evidence>